<evidence type="ECO:0000313" key="8">
    <source>
        <dbReference type="EMBL" id="OQD96509.1"/>
    </source>
</evidence>
<dbReference type="PANTHER" id="PTHR23292">
    <property type="entry name" value="LIPOPOLYSACCHARIDE-INDUCED TUMOR NECROSIS FACTOR-ALPHA FACTOR"/>
    <property type="match status" value="1"/>
</dbReference>
<dbReference type="Pfam" id="PF10601">
    <property type="entry name" value="zf-LITAF-like"/>
    <property type="match status" value="1"/>
</dbReference>
<organism evidence="8 9">
    <name type="scientific">Penicillium vulpinum</name>
    <dbReference type="NCBI Taxonomy" id="29845"/>
    <lineage>
        <taxon>Eukaryota</taxon>
        <taxon>Fungi</taxon>
        <taxon>Dikarya</taxon>
        <taxon>Ascomycota</taxon>
        <taxon>Pezizomycotina</taxon>
        <taxon>Eurotiomycetes</taxon>
        <taxon>Eurotiomycetidae</taxon>
        <taxon>Eurotiales</taxon>
        <taxon>Aspergillaceae</taxon>
        <taxon>Penicillium</taxon>
    </lineage>
</organism>
<dbReference type="GO" id="GO:0008270">
    <property type="term" value="F:zinc ion binding"/>
    <property type="evidence" value="ECO:0007669"/>
    <property type="project" value="TreeGrafter"/>
</dbReference>
<dbReference type="STRING" id="29845.A0A1V6R4U6"/>
<comment type="caution">
    <text evidence="8">The sequence shown here is derived from an EMBL/GenBank/DDBJ whole genome shotgun (WGS) entry which is preliminary data.</text>
</comment>
<evidence type="ECO:0000313" key="9">
    <source>
        <dbReference type="Proteomes" id="UP000191518"/>
    </source>
</evidence>
<comment type="subcellular location">
    <subcellularLocation>
        <location evidence="1">Membrane</location>
        <topology evidence="1">Peripheral membrane protein</topology>
    </subcellularLocation>
</comment>
<protein>
    <recommendedName>
        <fullName evidence="7">LITAF domain-containing protein</fullName>
    </recommendedName>
</protein>
<evidence type="ECO:0000256" key="5">
    <source>
        <dbReference type="ARBA" id="ARBA00023136"/>
    </source>
</evidence>
<evidence type="ECO:0000256" key="4">
    <source>
        <dbReference type="ARBA" id="ARBA00022833"/>
    </source>
</evidence>
<dbReference type="OrthoDB" id="5599753at2759"/>
<evidence type="ECO:0000256" key="3">
    <source>
        <dbReference type="ARBA" id="ARBA00022723"/>
    </source>
</evidence>
<keyword evidence="9" id="KW-1185">Reference proteome</keyword>
<dbReference type="PANTHER" id="PTHR23292:SF14">
    <property type="entry name" value="FI16615P1-RELATED"/>
    <property type="match status" value="1"/>
</dbReference>
<dbReference type="InterPro" id="IPR006629">
    <property type="entry name" value="LITAF"/>
</dbReference>
<dbReference type="Proteomes" id="UP000191518">
    <property type="component" value="Unassembled WGS sequence"/>
</dbReference>
<dbReference type="SMART" id="SM00714">
    <property type="entry name" value="LITAF"/>
    <property type="match status" value="1"/>
</dbReference>
<feature type="region of interest" description="Disordered" evidence="6">
    <location>
        <begin position="1"/>
        <end position="69"/>
    </location>
</feature>
<keyword evidence="4" id="KW-0862">Zinc</keyword>
<keyword evidence="3" id="KW-0479">Metal-binding</keyword>
<feature type="domain" description="LITAF" evidence="7">
    <location>
        <begin position="122"/>
        <end position="205"/>
    </location>
</feature>
<sequence length="236" mass="24636">MDHNKESIVPIPPATEPTTDSAVEAATVPKTVPVDGTTSPTAVPTESPAALPTVPEATPTPEPVTATTRSLPATDPMAIIPAEIGPPPQYDEYDKDAITTPAPAVTLPQTTEKGTPVGPQVPVAQRVIPLAKLGEDPGRISCPFCFHEVQTRVNKESTSSTTMAAACCCLLGGIICAFLPFCMEMCHDSHHYCSNCGVQVAIHPHEGPVQTFGPDSPGAIIEAPGHIQPPEAVKKN</sequence>
<evidence type="ECO:0000256" key="2">
    <source>
        <dbReference type="ARBA" id="ARBA00005975"/>
    </source>
</evidence>
<evidence type="ECO:0000259" key="7">
    <source>
        <dbReference type="PROSITE" id="PS51837"/>
    </source>
</evidence>
<reference evidence="9" key="1">
    <citation type="journal article" date="2017" name="Nat. Microbiol.">
        <title>Global analysis of biosynthetic gene clusters reveals vast potential of secondary metabolite production in Penicillium species.</title>
        <authorList>
            <person name="Nielsen J.C."/>
            <person name="Grijseels S."/>
            <person name="Prigent S."/>
            <person name="Ji B."/>
            <person name="Dainat J."/>
            <person name="Nielsen K.F."/>
            <person name="Frisvad J.C."/>
            <person name="Workman M."/>
            <person name="Nielsen J."/>
        </authorList>
    </citation>
    <scope>NUCLEOTIDE SEQUENCE [LARGE SCALE GENOMIC DNA]</scope>
    <source>
        <strain evidence="9">IBT 29486</strain>
    </source>
</reference>
<gene>
    <name evidence="8" type="ORF">PENVUL_c090G01516</name>
</gene>
<accession>A0A1V6R4U6</accession>
<evidence type="ECO:0000256" key="1">
    <source>
        <dbReference type="ARBA" id="ARBA00004170"/>
    </source>
</evidence>
<dbReference type="InterPro" id="IPR037519">
    <property type="entry name" value="LITAF_fam"/>
</dbReference>
<dbReference type="GO" id="GO:0016020">
    <property type="term" value="C:membrane"/>
    <property type="evidence" value="ECO:0007669"/>
    <property type="project" value="UniProtKB-SubCell"/>
</dbReference>
<evidence type="ECO:0000256" key="6">
    <source>
        <dbReference type="SAM" id="MobiDB-lite"/>
    </source>
</evidence>
<comment type="similarity">
    <text evidence="2">Belongs to the CDIP1/LITAF family.</text>
</comment>
<dbReference type="EMBL" id="MDYP01000090">
    <property type="protein sequence ID" value="OQD96509.1"/>
    <property type="molecule type" value="Genomic_DNA"/>
</dbReference>
<proteinExistence type="inferred from homology"/>
<dbReference type="PROSITE" id="PS51837">
    <property type="entry name" value="LITAF"/>
    <property type="match status" value="1"/>
</dbReference>
<dbReference type="AlphaFoldDB" id="A0A1V6R4U6"/>
<keyword evidence="5" id="KW-0472">Membrane</keyword>
<feature type="compositionally biased region" description="Low complexity" evidence="6">
    <location>
        <begin position="48"/>
        <end position="68"/>
    </location>
</feature>
<name>A0A1V6R4U6_9EURO</name>